<dbReference type="NCBIfam" id="TIGR02432">
    <property type="entry name" value="lysidine_TilS_N"/>
    <property type="match status" value="1"/>
</dbReference>
<dbReference type="InterPro" id="IPR014729">
    <property type="entry name" value="Rossmann-like_a/b/a_fold"/>
</dbReference>
<evidence type="ECO:0000256" key="8">
    <source>
        <dbReference type="HAMAP-Rule" id="MF_01161"/>
    </source>
</evidence>
<comment type="function">
    <text evidence="8">Ligates lysine onto the cytidine present at position 34 of the AUA codon-specific tRNA(Ile) that contains the anticodon CAU, in an ATP-dependent manner. Cytidine is converted to lysidine, thus changing the amino acid specificity of the tRNA from methionine to isoleucine.</text>
</comment>
<comment type="catalytic activity">
    <reaction evidence="7 8">
        <text>cytidine(34) in tRNA(Ile2) + L-lysine + ATP = lysidine(34) in tRNA(Ile2) + AMP + diphosphate + H(+)</text>
        <dbReference type="Rhea" id="RHEA:43744"/>
        <dbReference type="Rhea" id="RHEA-COMP:10625"/>
        <dbReference type="Rhea" id="RHEA-COMP:10670"/>
        <dbReference type="ChEBI" id="CHEBI:15378"/>
        <dbReference type="ChEBI" id="CHEBI:30616"/>
        <dbReference type="ChEBI" id="CHEBI:32551"/>
        <dbReference type="ChEBI" id="CHEBI:33019"/>
        <dbReference type="ChEBI" id="CHEBI:82748"/>
        <dbReference type="ChEBI" id="CHEBI:83665"/>
        <dbReference type="ChEBI" id="CHEBI:456215"/>
        <dbReference type="EC" id="6.3.4.19"/>
    </reaction>
</comment>
<organism evidence="11 12">
    <name type="scientific">Solirubrobacter deserti</name>
    <dbReference type="NCBI Taxonomy" id="2282478"/>
    <lineage>
        <taxon>Bacteria</taxon>
        <taxon>Bacillati</taxon>
        <taxon>Actinomycetota</taxon>
        <taxon>Thermoleophilia</taxon>
        <taxon>Solirubrobacterales</taxon>
        <taxon>Solirubrobacteraceae</taxon>
        <taxon>Solirubrobacter</taxon>
    </lineage>
</organism>
<dbReference type="SUPFAM" id="SSF82829">
    <property type="entry name" value="MesJ substrate recognition domain-like"/>
    <property type="match status" value="1"/>
</dbReference>
<comment type="domain">
    <text evidence="8">The N-terminal region contains the highly conserved SGGXDS motif, predicted to be a P-loop motif involved in ATP binding.</text>
</comment>
<comment type="similarity">
    <text evidence="8">Belongs to the tRNA(Ile)-lysidine synthase family.</text>
</comment>
<reference evidence="11" key="1">
    <citation type="submission" date="2022-10" db="EMBL/GenBank/DDBJ databases">
        <title>The WGS of Solirubrobacter sp. CPCC 204708.</title>
        <authorList>
            <person name="Jiang Z."/>
        </authorList>
    </citation>
    <scope>NUCLEOTIDE SEQUENCE</scope>
    <source>
        <strain evidence="11">CPCC 204708</strain>
    </source>
</reference>
<evidence type="ECO:0000256" key="4">
    <source>
        <dbReference type="ARBA" id="ARBA00022694"/>
    </source>
</evidence>
<dbReference type="CDD" id="cd01992">
    <property type="entry name" value="TilS_N"/>
    <property type="match status" value="1"/>
</dbReference>
<dbReference type="Pfam" id="PF01171">
    <property type="entry name" value="ATP_bind_3"/>
    <property type="match status" value="1"/>
</dbReference>
<name>A0ABT4RPX7_9ACTN</name>
<evidence type="ECO:0000313" key="12">
    <source>
        <dbReference type="Proteomes" id="UP001147700"/>
    </source>
</evidence>
<comment type="caution">
    <text evidence="11">The sequence shown here is derived from an EMBL/GenBank/DDBJ whole genome shotgun (WGS) entry which is preliminary data.</text>
</comment>
<sequence length="423" mass="44732">MTDVAARVAAGGLLAGPVVVLLSGGRDSVCLLDLAVRLAGPVVALHVNYGLREAAGADEAHCRALCSRLGVPLEVVRAGDPEGNVQAWAREVRYAAAERLEGAIAVGHTATDQAETVLYRLVASPGRRALLGMPARAGRVIRPLLELTRAETTAYCEVRGLPWREDASNAASARGRLREVLALHPAAEANVARTLAQLRDEAAVLDALIDVDADLTTLPPALARLTVQRIAEPAPVAEHIDAILALAARGGTGHVDLPGGLRVTVEYGRARVARREGAVAPSVRLGVPGRVAWGEGEVSCEVGAFAIADGTLDAAALAADLEVRPWRPGDRMRPLGLGGSKSLQDLFTDRKIPREERHRLPVVVSDGDIAWVPGVATGERFRARGDGPRVRLTWCLDSAADERRDRRDPRPGGRPPAQDQGDG</sequence>
<dbReference type="GO" id="GO:0032267">
    <property type="term" value="F:tRNA(Ile)-lysidine synthase activity"/>
    <property type="evidence" value="ECO:0007669"/>
    <property type="project" value="UniProtKB-EC"/>
</dbReference>
<gene>
    <name evidence="8 11" type="primary">tilS</name>
    <name evidence="11" type="ORF">OJ962_24145</name>
</gene>
<keyword evidence="2 8" id="KW-0963">Cytoplasm</keyword>
<dbReference type="PANTHER" id="PTHR43033:SF1">
    <property type="entry name" value="TRNA(ILE)-LYSIDINE SYNTHASE-RELATED"/>
    <property type="match status" value="1"/>
</dbReference>
<dbReference type="PANTHER" id="PTHR43033">
    <property type="entry name" value="TRNA(ILE)-LYSIDINE SYNTHASE-RELATED"/>
    <property type="match status" value="1"/>
</dbReference>
<dbReference type="SUPFAM" id="SSF56037">
    <property type="entry name" value="PheT/TilS domain"/>
    <property type="match status" value="1"/>
</dbReference>
<evidence type="ECO:0000256" key="2">
    <source>
        <dbReference type="ARBA" id="ARBA00022490"/>
    </source>
</evidence>
<keyword evidence="12" id="KW-1185">Reference proteome</keyword>
<keyword evidence="5 8" id="KW-0547">Nucleotide-binding</keyword>
<accession>A0ABT4RPX7</accession>
<evidence type="ECO:0000256" key="3">
    <source>
        <dbReference type="ARBA" id="ARBA00022598"/>
    </source>
</evidence>
<keyword evidence="6 8" id="KW-0067">ATP-binding</keyword>
<proteinExistence type="inferred from homology"/>
<evidence type="ECO:0000313" key="11">
    <source>
        <dbReference type="EMBL" id="MDA0140610.1"/>
    </source>
</evidence>
<dbReference type="NCBIfam" id="TIGR02433">
    <property type="entry name" value="lysidine_TilS_C"/>
    <property type="match status" value="1"/>
</dbReference>
<dbReference type="InterPro" id="IPR012795">
    <property type="entry name" value="tRNA_Ile_lys_synt_N"/>
</dbReference>
<dbReference type="SMART" id="SM00977">
    <property type="entry name" value="TilS_C"/>
    <property type="match status" value="1"/>
</dbReference>
<protein>
    <recommendedName>
        <fullName evidence="8">tRNA(Ile)-lysidine synthase</fullName>
        <ecNumber evidence="8">6.3.4.19</ecNumber>
    </recommendedName>
    <alternativeName>
        <fullName evidence="8">tRNA(Ile)-2-lysyl-cytidine synthase</fullName>
    </alternativeName>
    <alternativeName>
        <fullName evidence="8">tRNA(Ile)-lysidine synthetase</fullName>
    </alternativeName>
</protein>
<evidence type="ECO:0000256" key="5">
    <source>
        <dbReference type="ARBA" id="ARBA00022741"/>
    </source>
</evidence>
<dbReference type="Proteomes" id="UP001147700">
    <property type="component" value="Unassembled WGS sequence"/>
</dbReference>
<evidence type="ECO:0000256" key="9">
    <source>
        <dbReference type="SAM" id="MobiDB-lite"/>
    </source>
</evidence>
<feature type="binding site" evidence="8">
    <location>
        <begin position="23"/>
        <end position="28"/>
    </location>
    <ligand>
        <name>ATP</name>
        <dbReference type="ChEBI" id="CHEBI:30616"/>
    </ligand>
</feature>
<dbReference type="SUPFAM" id="SSF52402">
    <property type="entry name" value="Adenine nucleotide alpha hydrolases-like"/>
    <property type="match status" value="1"/>
</dbReference>
<evidence type="ECO:0000256" key="6">
    <source>
        <dbReference type="ARBA" id="ARBA00022840"/>
    </source>
</evidence>
<comment type="subcellular location">
    <subcellularLocation>
        <location evidence="1 8">Cytoplasm</location>
    </subcellularLocation>
</comment>
<feature type="domain" description="Lysidine-tRNA(Ile) synthetase C-terminal" evidence="10">
    <location>
        <begin position="321"/>
        <end position="394"/>
    </location>
</feature>
<dbReference type="InterPro" id="IPR012094">
    <property type="entry name" value="tRNA_Ile_lys_synt"/>
</dbReference>
<evidence type="ECO:0000259" key="10">
    <source>
        <dbReference type="SMART" id="SM00977"/>
    </source>
</evidence>
<dbReference type="InterPro" id="IPR012796">
    <property type="entry name" value="Lysidine-tRNA-synth_C"/>
</dbReference>
<dbReference type="Pfam" id="PF11734">
    <property type="entry name" value="TilS_C"/>
    <property type="match status" value="1"/>
</dbReference>
<dbReference type="RefSeq" id="WP_202955880.1">
    <property type="nucleotide sequence ID" value="NZ_JAPCID010000042.1"/>
</dbReference>
<feature type="compositionally biased region" description="Basic and acidic residues" evidence="9">
    <location>
        <begin position="400"/>
        <end position="411"/>
    </location>
</feature>
<dbReference type="EMBL" id="JAPCID010000042">
    <property type="protein sequence ID" value="MDA0140610.1"/>
    <property type="molecule type" value="Genomic_DNA"/>
</dbReference>
<dbReference type="EC" id="6.3.4.19" evidence="8"/>
<keyword evidence="4 8" id="KW-0819">tRNA processing</keyword>
<feature type="region of interest" description="Disordered" evidence="9">
    <location>
        <begin position="398"/>
        <end position="423"/>
    </location>
</feature>
<evidence type="ECO:0000256" key="7">
    <source>
        <dbReference type="ARBA" id="ARBA00048539"/>
    </source>
</evidence>
<evidence type="ECO:0000256" key="1">
    <source>
        <dbReference type="ARBA" id="ARBA00004496"/>
    </source>
</evidence>
<dbReference type="Gene3D" id="3.40.50.620">
    <property type="entry name" value="HUPs"/>
    <property type="match status" value="1"/>
</dbReference>
<keyword evidence="3 8" id="KW-0436">Ligase</keyword>
<dbReference type="HAMAP" id="MF_01161">
    <property type="entry name" value="tRNA_Ile_lys_synt"/>
    <property type="match status" value="1"/>
</dbReference>
<dbReference type="InterPro" id="IPR011063">
    <property type="entry name" value="TilS/TtcA_N"/>
</dbReference>